<dbReference type="EMBL" id="FMZC01000007">
    <property type="protein sequence ID" value="SDD59100.1"/>
    <property type="molecule type" value="Genomic_DNA"/>
</dbReference>
<accession>A0A1G6VZE8</accession>
<dbReference type="OrthoDB" id="8637105at2"/>
<keyword evidence="1" id="KW-0732">Signal</keyword>
<evidence type="ECO:0000256" key="1">
    <source>
        <dbReference type="SAM" id="SignalP"/>
    </source>
</evidence>
<dbReference type="RefSeq" id="WP_092744214.1">
    <property type="nucleotide sequence ID" value="NZ_FMZC01000007.1"/>
</dbReference>
<organism evidence="2 3">
    <name type="scientific">Paracidovorax valerianellae</name>
    <dbReference type="NCBI Taxonomy" id="187868"/>
    <lineage>
        <taxon>Bacteria</taxon>
        <taxon>Pseudomonadati</taxon>
        <taxon>Pseudomonadota</taxon>
        <taxon>Betaproteobacteria</taxon>
        <taxon>Burkholderiales</taxon>
        <taxon>Comamonadaceae</taxon>
        <taxon>Paracidovorax</taxon>
    </lineage>
</organism>
<dbReference type="Pfam" id="PF06903">
    <property type="entry name" value="VirK"/>
    <property type="match status" value="1"/>
</dbReference>
<name>A0A1G6VZE8_9BURK</name>
<reference evidence="2 3" key="1">
    <citation type="submission" date="2016-10" db="EMBL/GenBank/DDBJ databases">
        <authorList>
            <person name="de Groot N.N."/>
        </authorList>
    </citation>
    <scope>NUCLEOTIDE SEQUENCE [LARGE SCALE GENOMIC DNA]</scope>
    <source>
        <strain evidence="2 3">DSM 16619</strain>
    </source>
</reference>
<dbReference type="InterPro" id="IPR010694">
    <property type="entry name" value="Uncharacterised_VirK"/>
</dbReference>
<protein>
    <submittedName>
        <fullName evidence="2">VirK protein</fullName>
    </submittedName>
</protein>
<gene>
    <name evidence="2" type="ORF">SAMN05192589_107185</name>
</gene>
<dbReference type="AlphaFoldDB" id="A0A1G6VZE8"/>
<feature type="signal peptide" evidence="1">
    <location>
        <begin position="1"/>
        <end position="22"/>
    </location>
</feature>
<proteinExistence type="predicted"/>
<keyword evidence="3" id="KW-1185">Reference proteome</keyword>
<feature type="chain" id="PRO_5011654855" evidence="1">
    <location>
        <begin position="23"/>
        <end position="144"/>
    </location>
</feature>
<sequence length="144" mass="15758">MQRFAALLLASSFSLMALPASAKSRLDNLADIQQALASGSDVAVAIDLSQCTANSANATPTRTRGGLRIEAYRIVEDGTLSFSDGHFTVARDGQPIQQLLRYQVRPDGTIDFTMFVFDLPSYQQRSEPVAYRCAINQGLRFHAD</sequence>
<evidence type="ECO:0000313" key="3">
    <source>
        <dbReference type="Proteomes" id="UP000198781"/>
    </source>
</evidence>
<dbReference type="Proteomes" id="UP000198781">
    <property type="component" value="Unassembled WGS sequence"/>
</dbReference>
<evidence type="ECO:0000313" key="2">
    <source>
        <dbReference type="EMBL" id="SDD59100.1"/>
    </source>
</evidence>